<reference evidence="5 6" key="1">
    <citation type="submission" date="2015-01" db="EMBL/GenBank/DDBJ databases">
        <authorList>
            <person name="MANFREDI Pablo"/>
        </authorList>
    </citation>
    <scope>NUCLEOTIDE SEQUENCE [LARGE SCALE GENOMIC DNA]</scope>
    <source>
        <strain evidence="2 6">CcD38</strain>
        <strain evidence="3 5">CcD93</strain>
    </source>
</reference>
<proteinExistence type="predicted"/>
<accession>A0A0B7HXC9</accession>
<dbReference type="RefSeq" id="WP_042010191.1">
    <property type="nucleotide sequence ID" value="NZ_BOQK01000007.1"/>
</dbReference>
<evidence type="ECO:0000313" key="6">
    <source>
        <dbReference type="Proteomes" id="UP000045051"/>
    </source>
</evidence>
<dbReference type="EMBL" id="CDOI01000057">
    <property type="protein sequence ID" value="CEN43961.1"/>
    <property type="molecule type" value="Genomic_DNA"/>
</dbReference>
<dbReference type="Pfam" id="PF13568">
    <property type="entry name" value="OMP_b-brl_2"/>
    <property type="match status" value="1"/>
</dbReference>
<evidence type="ECO:0000313" key="7">
    <source>
        <dbReference type="Proteomes" id="UP000265497"/>
    </source>
</evidence>
<evidence type="ECO:0000313" key="4">
    <source>
        <dbReference type="EMBL" id="RIY38196.1"/>
    </source>
</evidence>
<dbReference type="Proteomes" id="UP000038200">
    <property type="component" value="Unassembled WGS sequence"/>
</dbReference>
<sequence>MKKRIFLLFFLFNILIAFGQLKSPLTNLENFDEKPLQWGYYFGGNMFDLKFDYRDLQYTNTSLLEVQTHKMFGFNVGLTGSARLMKYIDLRLEPGLVYNRKEIYFYNMTEKRDYLRDVKSTYIYIPLLVKFSAERWYNFKPYVTAGGSMTINLSSNQNLTIDNYDLVFRTKTNVFFYELGFGLDIYTPFFRLSPSIRGLFSVRNELVPDHKPDSPWTKNLNGLKSRGFLINLTLE</sequence>
<keyword evidence="6" id="KW-1185">Reference proteome</keyword>
<name>A0A0B7HXC9_9FLAO</name>
<reference evidence="4 7" key="2">
    <citation type="submission" date="2017-08" db="EMBL/GenBank/DDBJ databases">
        <title>Capnocytophaga canis 17-158 assembly.</title>
        <authorList>
            <person name="Gulvik C.A."/>
        </authorList>
    </citation>
    <scope>NUCLEOTIDE SEQUENCE [LARGE SCALE GENOMIC DNA]</scope>
    <source>
        <strain evidence="4 7">17-158</strain>
    </source>
</reference>
<evidence type="ECO:0000313" key="3">
    <source>
        <dbReference type="EMBL" id="CEN54459.1"/>
    </source>
</evidence>
<evidence type="ECO:0000313" key="5">
    <source>
        <dbReference type="Proteomes" id="UP000038200"/>
    </source>
</evidence>
<dbReference type="Proteomes" id="UP000045051">
    <property type="component" value="Unassembled WGS sequence"/>
</dbReference>
<dbReference type="OrthoDB" id="1467485at2"/>
<organism evidence="2 6">
    <name type="scientific">Capnocytophaga canis</name>
    <dbReference type="NCBI Taxonomy" id="1848903"/>
    <lineage>
        <taxon>Bacteria</taxon>
        <taxon>Pseudomonadati</taxon>
        <taxon>Bacteroidota</taxon>
        <taxon>Flavobacteriia</taxon>
        <taxon>Flavobacteriales</taxon>
        <taxon>Flavobacteriaceae</taxon>
        <taxon>Capnocytophaga</taxon>
    </lineage>
</organism>
<feature type="domain" description="Outer membrane protein beta-barrel" evidence="1">
    <location>
        <begin position="30"/>
        <end position="205"/>
    </location>
</feature>
<dbReference type="Proteomes" id="UP000265497">
    <property type="component" value="Unassembled WGS sequence"/>
</dbReference>
<dbReference type="EMBL" id="CDOL01000283">
    <property type="protein sequence ID" value="CEN54459.1"/>
    <property type="molecule type" value="Genomic_DNA"/>
</dbReference>
<dbReference type="GeneID" id="97264076"/>
<gene>
    <name evidence="2" type="ORF">CCAND38_150009</name>
    <name evidence="3" type="ORF">CCAND93_90043</name>
    <name evidence="4" type="ORF">CKY20_01220</name>
</gene>
<dbReference type="EMBL" id="NSDI01000001">
    <property type="protein sequence ID" value="RIY38196.1"/>
    <property type="molecule type" value="Genomic_DNA"/>
</dbReference>
<protein>
    <submittedName>
        <fullName evidence="2">Outer membrane protein beta-barrel domain protein</fullName>
    </submittedName>
    <submittedName>
        <fullName evidence="4">PorT family protein</fullName>
    </submittedName>
</protein>
<dbReference type="InterPro" id="IPR025665">
    <property type="entry name" value="Beta-barrel_OMP_2"/>
</dbReference>
<dbReference type="STRING" id="1848903.CCAND38_150009"/>
<dbReference type="AlphaFoldDB" id="A0A0B7HXC9"/>
<evidence type="ECO:0000259" key="1">
    <source>
        <dbReference type="Pfam" id="PF13568"/>
    </source>
</evidence>
<evidence type="ECO:0000313" key="2">
    <source>
        <dbReference type="EMBL" id="CEN43961.1"/>
    </source>
</evidence>